<dbReference type="PANTHER" id="PTHR30478:SF0">
    <property type="entry name" value="BETA SLIDING CLAMP"/>
    <property type="match status" value="1"/>
</dbReference>
<dbReference type="InterPro" id="IPR022634">
    <property type="entry name" value="DNA_polIII_beta_N"/>
</dbReference>
<dbReference type="GO" id="GO:0008408">
    <property type="term" value="F:3'-5' exonuclease activity"/>
    <property type="evidence" value="ECO:0007669"/>
    <property type="project" value="InterPro"/>
</dbReference>
<dbReference type="PANTHER" id="PTHR30478">
    <property type="entry name" value="DNA POLYMERASE III SUBUNIT BETA"/>
    <property type="match status" value="1"/>
</dbReference>
<evidence type="ECO:0000256" key="5">
    <source>
        <dbReference type="ARBA" id="ARBA00022679"/>
    </source>
</evidence>
<dbReference type="CDD" id="cd00140">
    <property type="entry name" value="beta_clamp"/>
    <property type="match status" value="1"/>
</dbReference>
<feature type="domain" description="DNA polymerase III beta sliding clamp central" evidence="12">
    <location>
        <begin position="130"/>
        <end position="243"/>
    </location>
</feature>
<dbReference type="NCBIfam" id="TIGR00663">
    <property type="entry name" value="dnan"/>
    <property type="match status" value="1"/>
</dbReference>
<feature type="domain" description="DNA polymerase III beta sliding clamp C-terminal" evidence="13">
    <location>
        <begin position="246"/>
        <end position="363"/>
    </location>
</feature>
<dbReference type="InterPro" id="IPR022635">
    <property type="entry name" value="DNA_polIII_beta_C"/>
</dbReference>
<evidence type="ECO:0000256" key="6">
    <source>
        <dbReference type="ARBA" id="ARBA00022695"/>
    </source>
</evidence>
<proteinExistence type="inferred from homology"/>
<comment type="similarity">
    <text evidence="2 10">Belongs to the beta sliding clamp family.</text>
</comment>
<evidence type="ECO:0000256" key="8">
    <source>
        <dbReference type="ARBA" id="ARBA00022932"/>
    </source>
</evidence>
<dbReference type="GO" id="GO:0006271">
    <property type="term" value="P:DNA strand elongation involved in DNA replication"/>
    <property type="evidence" value="ECO:0007669"/>
    <property type="project" value="TreeGrafter"/>
</dbReference>
<dbReference type="GO" id="GO:0003677">
    <property type="term" value="F:DNA binding"/>
    <property type="evidence" value="ECO:0007669"/>
    <property type="project" value="UniProtKB-UniRule"/>
</dbReference>
<evidence type="ECO:0000313" key="14">
    <source>
        <dbReference type="EMBL" id="SCB96972.1"/>
    </source>
</evidence>
<dbReference type="SMART" id="SM00480">
    <property type="entry name" value="POL3Bc"/>
    <property type="match status" value="1"/>
</dbReference>
<dbReference type="GO" id="GO:0003887">
    <property type="term" value="F:DNA-directed DNA polymerase activity"/>
    <property type="evidence" value="ECO:0007669"/>
    <property type="project" value="UniProtKB-UniRule"/>
</dbReference>
<name>A0A1C4AQN5_9BACT</name>
<evidence type="ECO:0000256" key="3">
    <source>
        <dbReference type="ARBA" id="ARBA00021035"/>
    </source>
</evidence>
<evidence type="ECO:0000259" key="11">
    <source>
        <dbReference type="Pfam" id="PF00712"/>
    </source>
</evidence>
<keyword evidence="7 10" id="KW-0235">DNA replication</keyword>
<evidence type="ECO:0000256" key="7">
    <source>
        <dbReference type="ARBA" id="ARBA00022705"/>
    </source>
</evidence>
<dbReference type="Proteomes" id="UP000242818">
    <property type="component" value="Unassembled WGS sequence"/>
</dbReference>
<protein>
    <recommendedName>
        <fullName evidence="3 10">Beta sliding clamp</fullName>
    </recommendedName>
</protein>
<evidence type="ECO:0000259" key="12">
    <source>
        <dbReference type="Pfam" id="PF02767"/>
    </source>
</evidence>
<dbReference type="InterPro" id="IPR022637">
    <property type="entry name" value="DNA_polIII_beta_cen"/>
</dbReference>
<dbReference type="RefSeq" id="WP_089709374.1">
    <property type="nucleotide sequence ID" value="NZ_FMAR01000002.1"/>
</dbReference>
<evidence type="ECO:0000259" key="13">
    <source>
        <dbReference type="Pfam" id="PF02768"/>
    </source>
</evidence>
<comment type="subcellular location">
    <subcellularLocation>
        <location evidence="1 10">Cytoplasm</location>
    </subcellularLocation>
</comment>
<organism evidence="14 15">
    <name type="scientific">Chitinophaga costaii</name>
    <dbReference type="NCBI Taxonomy" id="1335309"/>
    <lineage>
        <taxon>Bacteria</taxon>
        <taxon>Pseudomonadati</taxon>
        <taxon>Bacteroidota</taxon>
        <taxon>Chitinophagia</taxon>
        <taxon>Chitinophagales</taxon>
        <taxon>Chitinophagaceae</taxon>
        <taxon>Chitinophaga</taxon>
    </lineage>
</organism>
<dbReference type="PIRSF" id="PIRSF000804">
    <property type="entry name" value="DNA_pol_III_b"/>
    <property type="match status" value="1"/>
</dbReference>
<evidence type="ECO:0000256" key="4">
    <source>
        <dbReference type="ARBA" id="ARBA00022490"/>
    </source>
</evidence>
<gene>
    <name evidence="14" type="ORF">GA0116948_102243</name>
</gene>
<evidence type="ECO:0000256" key="9">
    <source>
        <dbReference type="ARBA" id="ARBA00023125"/>
    </source>
</evidence>
<evidence type="ECO:0000256" key="1">
    <source>
        <dbReference type="ARBA" id="ARBA00004496"/>
    </source>
</evidence>
<reference evidence="14 15" key="1">
    <citation type="submission" date="2016-08" db="EMBL/GenBank/DDBJ databases">
        <authorList>
            <person name="Seilhamer J.J."/>
        </authorList>
    </citation>
    <scope>NUCLEOTIDE SEQUENCE [LARGE SCALE GENOMIC DNA]</scope>
    <source>
        <strain evidence="14 15">A37T2</strain>
    </source>
</reference>
<dbReference type="GO" id="GO:0005737">
    <property type="term" value="C:cytoplasm"/>
    <property type="evidence" value="ECO:0007669"/>
    <property type="project" value="UniProtKB-SubCell"/>
</dbReference>
<keyword evidence="9" id="KW-0238">DNA-binding</keyword>
<dbReference type="Gene3D" id="3.10.150.10">
    <property type="entry name" value="DNA Polymerase III, subunit A, domain 2"/>
    <property type="match status" value="1"/>
</dbReference>
<feature type="domain" description="DNA polymerase III beta sliding clamp N-terminal" evidence="11">
    <location>
        <begin position="1"/>
        <end position="118"/>
    </location>
</feature>
<keyword evidence="4 10" id="KW-0963">Cytoplasm</keyword>
<dbReference type="EMBL" id="FMAR01000002">
    <property type="protein sequence ID" value="SCB96972.1"/>
    <property type="molecule type" value="Genomic_DNA"/>
</dbReference>
<dbReference type="AlphaFoldDB" id="A0A1C4AQN5"/>
<evidence type="ECO:0000256" key="2">
    <source>
        <dbReference type="ARBA" id="ARBA00010752"/>
    </source>
</evidence>
<dbReference type="SUPFAM" id="SSF55979">
    <property type="entry name" value="DNA clamp"/>
    <property type="match status" value="3"/>
</dbReference>
<keyword evidence="8 10" id="KW-0239">DNA-directed DNA polymerase</keyword>
<dbReference type="Pfam" id="PF00712">
    <property type="entry name" value="DNA_pol3_beta"/>
    <property type="match status" value="1"/>
</dbReference>
<dbReference type="InterPro" id="IPR046938">
    <property type="entry name" value="DNA_clamp_sf"/>
</dbReference>
<dbReference type="Pfam" id="PF02768">
    <property type="entry name" value="DNA_pol3_beta_3"/>
    <property type="match status" value="1"/>
</dbReference>
<comment type="subunit">
    <text evidence="10">Forms a ring-shaped head-to-tail homodimer around DNA.</text>
</comment>
<sequence>MKFIVSSSTLLKQLQQISGVINSNTVLPILEDFLFIIEKNDLTVVATDLETVMKVKLEVEAKENGRVCIPAKILIDSLKNLPDQPLTFTIDLHSYAVEITSDNGKYKVMGENPENFPKEPAADDTTSFNLTSSSLVTAINKTLFAVSNDDLRPSMTGVFFEIAPNSLTFVATDAHRLVKYIRTDVQCPASDSFIVPKKPLNLLKGVLPDNDHQVKIAYSENHFFVIHENASMICRLIDARFPDYKVVIPKDNPYRLVVAKNDFQNALKRVGVFANKSTNQVALSISGNELQLSAQDVDFSFEGNERMSCQYTGEDMQIAFNAKFLIEMLSAADGDEVTIELSTPTKAGILRPSEKEDAEDLLMLVMPLMLNS</sequence>
<dbReference type="STRING" id="1335309.GA0116948_102243"/>
<comment type="function">
    <text evidence="10">Confers DNA tethering and processivity to DNA polymerases and other proteins. Acts as a clamp, forming a ring around DNA (a reaction catalyzed by the clamp-loading complex) which diffuses in an ATP-independent manner freely and bidirectionally along dsDNA. Initially characterized for its ability to contact the catalytic subunit of DNA polymerase III (Pol III), a complex, multichain enzyme responsible for most of the replicative synthesis in bacteria; Pol III exhibits 3'-5' exonuclease proofreading activity. The beta chain is required for initiation of replication as well as for processivity of DNA replication.</text>
</comment>
<dbReference type="Pfam" id="PF02767">
    <property type="entry name" value="DNA_pol3_beta_2"/>
    <property type="match status" value="1"/>
</dbReference>
<dbReference type="InterPro" id="IPR001001">
    <property type="entry name" value="DNA_polIII_beta"/>
</dbReference>
<dbReference type="OrthoDB" id="8421503at2"/>
<dbReference type="Gene3D" id="3.70.10.10">
    <property type="match status" value="1"/>
</dbReference>
<accession>A0A1C4AQN5</accession>
<keyword evidence="5 10" id="KW-0808">Transferase</keyword>
<evidence type="ECO:0000313" key="15">
    <source>
        <dbReference type="Proteomes" id="UP000242818"/>
    </source>
</evidence>
<evidence type="ECO:0000256" key="10">
    <source>
        <dbReference type="PIRNR" id="PIRNR000804"/>
    </source>
</evidence>
<keyword evidence="15" id="KW-1185">Reference proteome</keyword>
<keyword evidence="6 10" id="KW-0548">Nucleotidyltransferase</keyword>
<dbReference type="GO" id="GO:0009360">
    <property type="term" value="C:DNA polymerase III complex"/>
    <property type="evidence" value="ECO:0007669"/>
    <property type="project" value="InterPro"/>
</dbReference>